<dbReference type="Proteomes" id="UP001176940">
    <property type="component" value="Unassembled WGS sequence"/>
</dbReference>
<dbReference type="EMBL" id="CAUEEQ010079284">
    <property type="protein sequence ID" value="CAJ0968454.1"/>
    <property type="molecule type" value="Genomic_DNA"/>
</dbReference>
<evidence type="ECO:0000313" key="4">
    <source>
        <dbReference type="Proteomes" id="UP001176940"/>
    </source>
</evidence>
<name>A0ABN9MP90_9NEOB</name>
<dbReference type="Pfam" id="PF26215">
    <property type="entry name" value="HTH_animal"/>
    <property type="match status" value="1"/>
</dbReference>
<sequence length="623" mass="71354">MSTYSPEKILLRKLHFKPELEGIMETEEENETCQILESLLLENETTEVSMIPDKLVPKSKKFPPLGLCPAVDIFTKLVTQDVEELASKHGRGVTNLSKMERKELAELRSWDDVVFKPADKGGNFVIWPLHMYERQAYSLLEDAQCYRRLTYNPLSSFHQILVDIMGKALDDGLITKNFFEKIRDLHPRLCTFYLIPKVHKDPVDPPGRPIVAGNGGLCEVISEVIDYFLKPIVSSLPSFVRDTSQVLQRIDELEMEENMLLITADVESLYTSIRHEDGLKATSWFLRTSNIDNCLVDLIMTLLDFVLRHNSFIFNGRIYLQCQGTAMGASCAPSYANLFWDAWEHKIFLEDDIIEIKQVHNWMRYIDDVLFIWEGPEEGLGCLMEKLNNNNQNIRLTFKSGRSLEFLDIWIDISINGRLKTDVYRKPTATNSYLRADSAHPVNTIRGIPIGQFLRMRKICSDNESFERQCMDLSARFTERGYSKKMIQRGYNRAKRTPRNELLYGNRRLLRKEDDKQVLPVTPQFVAKRSANLKDLLVHSHYDPPKKGSGGDPGKYGYTHPSGEPWLSPLQASASVPENAESEGPSMTSRSRERSGDWSPDRDIVKGPSLSAILRNGGRRLQR</sequence>
<dbReference type="InterPro" id="IPR058912">
    <property type="entry name" value="HTH_animal"/>
</dbReference>
<reference evidence="3" key="1">
    <citation type="submission" date="2023-07" db="EMBL/GenBank/DDBJ databases">
        <authorList>
            <person name="Stuckert A."/>
        </authorList>
    </citation>
    <scope>NUCLEOTIDE SEQUENCE</scope>
</reference>
<dbReference type="Pfam" id="PF00078">
    <property type="entry name" value="RVT_1"/>
    <property type="match status" value="1"/>
</dbReference>
<dbReference type="PANTHER" id="PTHR21301">
    <property type="entry name" value="REVERSE TRANSCRIPTASE"/>
    <property type="match status" value="1"/>
</dbReference>
<feature type="compositionally biased region" description="Basic and acidic residues" evidence="1">
    <location>
        <begin position="590"/>
        <end position="605"/>
    </location>
</feature>
<evidence type="ECO:0000256" key="1">
    <source>
        <dbReference type="SAM" id="MobiDB-lite"/>
    </source>
</evidence>
<evidence type="ECO:0000259" key="2">
    <source>
        <dbReference type="PROSITE" id="PS50878"/>
    </source>
</evidence>
<protein>
    <recommendedName>
        <fullName evidence="2">Reverse transcriptase domain-containing protein</fullName>
    </recommendedName>
</protein>
<feature type="domain" description="Reverse transcriptase" evidence="2">
    <location>
        <begin position="176"/>
        <end position="415"/>
    </location>
</feature>
<gene>
    <name evidence="3" type="ORF">RIMI_LOCUS23109537</name>
</gene>
<feature type="region of interest" description="Disordered" evidence="1">
    <location>
        <begin position="539"/>
        <end position="623"/>
    </location>
</feature>
<accession>A0ABN9MP90</accession>
<dbReference type="PROSITE" id="PS50878">
    <property type="entry name" value="RT_POL"/>
    <property type="match status" value="1"/>
</dbReference>
<proteinExistence type="predicted"/>
<keyword evidence="4" id="KW-1185">Reference proteome</keyword>
<dbReference type="InterPro" id="IPR000477">
    <property type="entry name" value="RT_dom"/>
</dbReference>
<comment type="caution">
    <text evidence="3">The sequence shown here is derived from an EMBL/GenBank/DDBJ whole genome shotgun (WGS) entry which is preliminary data.</text>
</comment>
<organism evidence="3 4">
    <name type="scientific">Ranitomeya imitator</name>
    <name type="common">mimic poison frog</name>
    <dbReference type="NCBI Taxonomy" id="111125"/>
    <lineage>
        <taxon>Eukaryota</taxon>
        <taxon>Metazoa</taxon>
        <taxon>Chordata</taxon>
        <taxon>Craniata</taxon>
        <taxon>Vertebrata</taxon>
        <taxon>Euteleostomi</taxon>
        <taxon>Amphibia</taxon>
        <taxon>Batrachia</taxon>
        <taxon>Anura</taxon>
        <taxon>Neobatrachia</taxon>
        <taxon>Hyloidea</taxon>
        <taxon>Dendrobatidae</taxon>
        <taxon>Dendrobatinae</taxon>
        <taxon>Ranitomeya</taxon>
    </lineage>
</organism>
<dbReference type="PANTHER" id="PTHR21301:SF13">
    <property type="match status" value="1"/>
</dbReference>
<evidence type="ECO:0000313" key="3">
    <source>
        <dbReference type="EMBL" id="CAJ0968454.1"/>
    </source>
</evidence>